<dbReference type="GO" id="GO:0005524">
    <property type="term" value="F:ATP binding"/>
    <property type="evidence" value="ECO:0007669"/>
    <property type="project" value="UniProtKB-KW"/>
</dbReference>
<dbReference type="SUPFAM" id="SSF52540">
    <property type="entry name" value="P-loop containing nucleoside triphosphate hydrolases"/>
    <property type="match status" value="1"/>
</dbReference>
<dbReference type="SUPFAM" id="SSF48019">
    <property type="entry name" value="post-AAA+ oligomerization domain-like"/>
    <property type="match status" value="1"/>
</dbReference>
<protein>
    <recommendedName>
        <fullName evidence="2">DNA-directed DNA polymerase</fullName>
        <ecNumber evidence="2">2.7.7.7</ecNumber>
    </recommendedName>
</protein>
<dbReference type="Pfam" id="PF22608">
    <property type="entry name" value="DNAX_ATPase_lid"/>
    <property type="match status" value="1"/>
</dbReference>
<name>A0A7I8D1P4_9FIRM</name>
<evidence type="ECO:0000256" key="4">
    <source>
        <dbReference type="ARBA" id="ARBA00022695"/>
    </source>
</evidence>
<dbReference type="PANTHER" id="PTHR11669">
    <property type="entry name" value="REPLICATION FACTOR C / DNA POLYMERASE III GAMMA-TAU SUBUNIT"/>
    <property type="match status" value="1"/>
</dbReference>
<evidence type="ECO:0000256" key="12">
    <source>
        <dbReference type="SAM" id="MobiDB-lite"/>
    </source>
</evidence>
<evidence type="ECO:0000313" key="14">
    <source>
        <dbReference type="EMBL" id="BCI60740.1"/>
    </source>
</evidence>
<sequence>MYQVLYRKWRPKAFAEVTGQQHVTKTLLHELQSDRIAHAYLFTGSRGTGKTTCAKILAKAVNCLHPVNGDPCNQCEICTGIDDGSILDVVEIDAASNNGVDNIRDLREEATFTPTAAKYRVYIIDEVHMLSIGAFNALLKTLEEPPAHVLFILATTEVHKLPATILSRCQRFDFKRIAPEDMSKRLHYVAQQEGIDLTEDGAMLISRIADGALRDALSLLDQCAGQGGRVDEKAVTAAAGLAGREHLFILSKAVRTNDVPLALEVVDQLHSASRDMARVCEELINHYRHLMLIRSMEDASRYIVCSSQELDQLKEEASQYTMPAILHALSVLGRVLDHMPSVANRRVEMETALVRLCNPQLDGSNEALVRRMEKLESAMRSGRLTPSTQTSGTAVSHQPEAQKEHLESETVAENNIHQPVEETTAVPTKKKPSQQAVQPVPLTCWPEVLSELSQTAKPLHGVLDGSAAYEAGNRILIDAPNPLAKILINEAEHRDALRQAIQNQTGRRYGLGPYRREENSDQQDPMAALEKKLDALGIPMDKK</sequence>
<evidence type="ECO:0000256" key="8">
    <source>
        <dbReference type="ARBA" id="ARBA00022833"/>
    </source>
</evidence>
<dbReference type="GO" id="GO:0006261">
    <property type="term" value="P:DNA-templated DNA replication"/>
    <property type="evidence" value="ECO:0007669"/>
    <property type="project" value="TreeGrafter"/>
</dbReference>
<dbReference type="InterPro" id="IPR027417">
    <property type="entry name" value="P-loop_NTPase"/>
</dbReference>
<dbReference type="GO" id="GO:0046872">
    <property type="term" value="F:metal ion binding"/>
    <property type="evidence" value="ECO:0007669"/>
    <property type="project" value="UniProtKB-KW"/>
</dbReference>
<evidence type="ECO:0000256" key="10">
    <source>
        <dbReference type="ARBA" id="ARBA00022932"/>
    </source>
</evidence>
<evidence type="ECO:0000256" key="11">
    <source>
        <dbReference type="ARBA" id="ARBA00049244"/>
    </source>
</evidence>
<organism evidence="14 15">
    <name type="scientific">Solibaculum mannosilyticum</name>
    <dbReference type="NCBI Taxonomy" id="2780922"/>
    <lineage>
        <taxon>Bacteria</taxon>
        <taxon>Bacillati</taxon>
        <taxon>Bacillota</taxon>
        <taxon>Clostridia</taxon>
        <taxon>Eubacteriales</taxon>
        <taxon>Oscillospiraceae</taxon>
        <taxon>Solibaculum</taxon>
    </lineage>
</organism>
<keyword evidence="15" id="KW-1185">Reference proteome</keyword>
<evidence type="ECO:0000259" key="13">
    <source>
        <dbReference type="SMART" id="SM00382"/>
    </source>
</evidence>
<reference evidence="15" key="1">
    <citation type="submission" date="2020-07" db="EMBL/GenBank/DDBJ databases">
        <title>Complete genome sequencing of Clostridia bacterium strain 12CBH8.</title>
        <authorList>
            <person name="Sakamoto M."/>
            <person name="Murakami T."/>
            <person name="Mori H."/>
        </authorList>
    </citation>
    <scope>NUCLEOTIDE SEQUENCE [LARGE SCALE GENOMIC DNA]</scope>
    <source>
        <strain evidence="15">12CBH8</strain>
    </source>
</reference>
<evidence type="ECO:0000256" key="9">
    <source>
        <dbReference type="ARBA" id="ARBA00022840"/>
    </source>
</evidence>
<evidence type="ECO:0000256" key="5">
    <source>
        <dbReference type="ARBA" id="ARBA00022705"/>
    </source>
</evidence>
<evidence type="ECO:0000256" key="6">
    <source>
        <dbReference type="ARBA" id="ARBA00022723"/>
    </source>
</evidence>
<feature type="compositionally biased region" description="Polar residues" evidence="12">
    <location>
        <begin position="384"/>
        <end position="396"/>
    </location>
</feature>
<keyword evidence="4" id="KW-0548">Nucleotidyltransferase</keyword>
<evidence type="ECO:0000313" key="15">
    <source>
        <dbReference type="Proteomes" id="UP000593890"/>
    </source>
</evidence>
<dbReference type="GO" id="GO:0009360">
    <property type="term" value="C:DNA polymerase III complex"/>
    <property type="evidence" value="ECO:0007669"/>
    <property type="project" value="InterPro"/>
</dbReference>
<dbReference type="GO" id="GO:0003887">
    <property type="term" value="F:DNA-directed DNA polymerase activity"/>
    <property type="evidence" value="ECO:0007669"/>
    <property type="project" value="UniProtKB-KW"/>
</dbReference>
<dbReference type="FunFam" id="3.40.50.300:FF:000014">
    <property type="entry name" value="DNA polymerase III subunit gamma/tau"/>
    <property type="match status" value="1"/>
</dbReference>
<keyword evidence="9" id="KW-0067">ATP-binding</keyword>
<accession>A0A7I8D1P4</accession>
<dbReference type="InterPro" id="IPR008921">
    <property type="entry name" value="DNA_pol3_clamp-load_cplx_C"/>
</dbReference>
<keyword evidence="10" id="KW-0239">DNA-directed DNA polymerase</keyword>
<dbReference type="InterPro" id="IPR003593">
    <property type="entry name" value="AAA+_ATPase"/>
</dbReference>
<dbReference type="PANTHER" id="PTHR11669:SF0">
    <property type="entry name" value="PROTEIN STICHEL-LIKE 2"/>
    <property type="match status" value="1"/>
</dbReference>
<keyword evidence="3" id="KW-0808">Transferase</keyword>
<dbReference type="Pfam" id="PF13177">
    <property type="entry name" value="DNA_pol3_delta2"/>
    <property type="match status" value="1"/>
</dbReference>
<dbReference type="GO" id="GO:0003677">
    <property type="term" value="F:DNA binding"/>
    <property type="evidence" value="ECO:0007669"/>
    <property type="project" value="InterPro"/>
</dbReference>
<dbReference type="Proteomes" id="UP000593890">
    <property type="component" value="Chromosome"/>
</dbReference>
<dbReference type="Pfam" id="PF12169">
    <property type="entry name" value="DNA_pol3_gamma3"/>
    <property type="match status" value="1"/>
</dbReference>
<gene>
    <name evidence="14" type="primary">dnaX</name>
    <name evidence="14" type="ORF">C12CBH8_13790</name>
</gene>
<proteinExistence type="inferred from homology"/>
<dbReference type="CDD" id="cd00009">
    <property type="entry name" value="AAA"/>
    <property type="match status" value="1"/>
</dbReference>
<dbReference type="RefSeq" id="WP_215532871.1">
    <property type="nucleotide sequence ID" value="NZ_AP023321.1"/>
</dbReference>
<dbReference type="EMBL" id="AP023321">
    <property type="protein sequence ID" value="BCI60740.1"/>
    <property type="molecule type" value="Genomic_DNA"/>
</dbReference>
<keyword evidence="6" id="KW-0479">Metal-binding</keyword>
<evidence type="ECO:0000256" key="7">
    <source>
        <dbReference type="ARBA" id="ARBA00022741"/>
    </source>
</evidence>
<evidence type="ECO:0000256" key="2">
    <source>
        <dbReference type="ARBA" id="ARBA00012417"/>
    </source>
</evidence>
<dbReference type="EC" id="2.7.7.7" evidence="2"/>
<dbReference type="Gene3D" id="1.20.272.10">
    <property type="match status" value="1"/>
</dbReference>
<dbReference type="InterPro" id="IPR022754">
    <property type="entry name" value="DNA_pol_III_gamma-3"/>
</dbReference>
<dbReference type="AlphaFoldDB" id="A0A7I8D1P4"/>
<feature type="domain" description="AAA+ ATPase" evidence="13">
    <location>
        <begin position="36"/>
        <end position="178"/>
    </location>
</feature>
<evidence type="ECO:0000256" key="3">
    <source>
        <dbReference type="ARBA" id="ARBA00022679"/>
    </source>
</evidence>
<comment type="catalytic activity">
    <reaction evidence="11">
        <text>DNA(n) + a 2'-deoxyribonucleoside 5'-triphosphate = DNA(n+1) + diphosphate</text>
        <dbReference type="Rhea" id="RHEA:22508"/>
        <dbReference type="Rhea" id="RHEA-COMP:17339"/>
        <dbReference type="Rhea" id="RHEA-COMP:17340"/>
        <dbReference type="ChEBI" id="CHEBI:33019"/>
        <dbReference type="ChEBI" id="CHEBI:61560"/>
        <dbReference type="ChEBI" id="CHEBI:173112"/>
        <dbReference type="EC" id="2.7.7.7"/>
    </reaction>
</comment>
<dbReference type="KEGG" id="sman:C12CBH8_13790"/>
<dbReference type="Gene3D" id="1.10.8.60">
    <property type="match status" value="1"/>
</dbReference>
<feature type="region of interest" description="Disordered" evidence="12">
    <location>
        <begin position="377"/>
        <end position="417"/>
    </location>
</feature>
<keyword evidence="5" id="KW-0235">DNA replication</keyword>
<dbReference type="NCBIfam" id="NF004046">
    <property type="entry name" value="PRK05563.1"/>
    <property type="match status" value="1"/>
</dbReference>
<dbReference type="InterPro" id="IPR045085">
    <property type="entry name" value="HLD_clamp_pol_III_gamma_tau"/>
</dbReference>
<evidence type="ECO:0000256" key="1">
    <source>
        <dbReference type="ARBA" id="ARBA00006360"/>
    </source>
</evidence>
<dbReference type="NCBIfam" id="TIGR02397">
    <property type="entry name" value="dnaX_nterm"/>
    <property type="match status" value="1"/>
</dbReference>
<keyword evidence="7" id="KW-0547">Nucleotide-binding</keyword>
<dbReference type="CDD" id="cd18137">
    <property type="entry name" value="HLD_clamp_pol_III_gamma_tau"/>
    <property type="match status" value="1"/>
</dbReference>
<dbReference type="InterPro" id="IPR012763">
    <property type="entry name" value="DNA_pol_III_sug/sutau_N"/>
</dbReference>
<dbReference type="Gene3D" id="3.40.50.300">
    <property type="entry name" value="P-loop containing nucleotide triphosphate hydrolases"/>
    <property type="match status" value="1"/>
</dbReference>
<comment type="similarity">
    <text evidence="1">Belongs to the DnaX/STICHEL family.</text>
</comment>
<keyword evidence="8" id="KW-0862">Zinc</keyword>
<dbReference type="InterPro" id="IPR050238">
    <property type="entry name" value="DNA_Rep/Repair_Clamp_Loader"/>
</dbReference>
<dbReference type="SMART" id="SM00382">
    <property type="entry name" value="AAA"/>
    <property type="match status" value="1"/>
</dbReference>